<dbReference type="Gene3D" id="3.40.50.720">
    <property type="entry name" value="NAD(P)-binding Rossmann-like Domain"/>
    <property type="match status" value="1"/>
</dbReference>
<dbReference type="Pfam" id="PF00742">
    <property type="entry name" value="Homoserine_dh"/>
    <property type="match status" value="1"/>
</dbReference>
<comment type="cofactor">
    <cofactor evidence="1">
        <name>a metal cation</name>
        <dbReference type="ChEBI" id="CHEBI:25213"/>
    </cofactor>
</comment>
<dbReference type="PANTHER" id="PTHR43331">
    <property type="entry name" value="HOMOSERINE DEHYDROGENASE"/>
    <property type="match status" value="1"/>
</dbReference>
<evidence type="ECO:0000256" key="8">
    <source>
        <dbReference type="ARBA" id="ARBA00022697"/>
    </source>
</evidence>
<evidence type="ECO:0000256" key="3">
    <source>
        <dbReference type="ARBA" id="ARBA00005062"/>
    </source>
</evidence>
<evidence type="ECO:0000259" key="20">
    <source>
        <dbReference type="Pfam" id="PF00742"/>
    </source>
</evidence>
<organism evidence="23 24">
    <name type="scientific">Aerococcus urinae</name>
    <dbReference type="NCBI Taxonomy" id="1376"/>
    <lineage>
        <taxon>Bacteria</taxon>
        <taxon>Bacillati</taxon>
        <taxon>Bacillota</taxon>
        <taxon>Bacilli</taxon>
        <taxon>Lactobacillales</taxon>
        <taxon>Aerococcaceae</taxon>
        <taxon>Aerococcus</taxon>
    </lineage>
</organism>
<keyword evidence="7 18" id="KW-0028">Amino-acid biosynthesis</keyword>
<evidence type="ECO:0000256" key="10">
    <source>
        <dbReference type="ARBA" id="ARBA00022857"/>
    </source>
</evidence>
<dbReference type="Pfam" id="PF03447">
    <property type="entry name" value="NAD_binding_3"/>
    <property type="match status" value="1"/>
</dbReference>
<dbReference type="AlphaFoldDB" id="A0A0X8FDT7"/>
<dbReference type="KEGG" id="aun:AWM73_02740"/>
<dbReference type="FunFam" id="3.30.360.10:FF:000005">
    <property type="entry name" value="Homoserine dehydrogenase"/>
    <property type="match status" value="1"/>
</dbReference>
<dbReference type="PANTHER" id="PTHR43331:SF1">
    <property type="entry name" value="HOMOSERINE DEHYDROGENASE"/>
    <property type="match status" value="1"/>
</dbReference>
<keyword evidence="12" id="KW-0520">NAD</keyword>
<evidence type="ECO:0000256" key="14">
    <source>
        <dbReference type="ARBA" id="ARBA00023167"/>
    </source>
</evidence>
<feature type="binding site" evidence="17">
    <location>
        <position position="190"/>
    </location>
    <ligand>
        <name>L-homoserine</name>
        <dbReference type="ChEBI" id="CHEBI:57476"/>
    </ligand>
</feature>
<keyword evidence="13" id="KW-0915">Sodium</keyword>
<evidence type="ECO:0000256" key="13">
    <source>
        <dbReference type="ARBA" id="ARBA00023053"/>
    </source>
</evidence>
<dbReference type="EMBL" id="CP065662">
    <property type="protein sequence ID" value="QPS01167.1"/>
    <property type="molecule type" value="Genomic_DNA"/>
</dbReference>
<dbReference type="RefSeq" id="WP_060777980.1">
    <property type="nucleotide sequence ID" value="NZ_CAJHLF010000003.1"/>
</dbReference>
<evidence type="ECO:0000313" key="25">
    <source>
        <dbReference type="Proteomes" id="UP001069145"/>
    </source>
</evidence>
<evidence type="ECO:0000256" key="1">
    <source>
        <dbReference type="ARBA" id="ARBA00001920"/>
    </source>
</evidence>
<evidence type="ECO:0000256" key="15">
    <source>
        <dbReference type="ARBA" id="ARBA00048841"/>
    </source>
</evidence>
<dbReference type="UniPathway" id="UPA00050">
    <property type="reaction ID" value="UER00063"/>
</dbReference>
<evidence type="ECO:0000256" key="11">
    <source>
        <dbReference type="ARBA" id="ARBA00023002"/>
    </source>
</evidence>
<reference evidence="23 24" key="1">
    <citation type="submission" date="2020-12" db="EMBL/GenBank/DDBJ databases">
        <title>FDA dAtabase for Regulatory Grade micrObial Sequences (FDA-ARGOS): Supporting development and validation of Infectious Disease Dx tests.</title>
        <authorList>
            <person name="Sproer C."/>
            <person name="Gronow S."/>
            <person name="Severitt S."/>
            <person name="Schroder I."/>
            <person name="Tallon L."/>
            <person name="Sadzewicz L."/>
            <person name="Zhao X."/>
            <person name="Boylan J."/>
            <person name="Ott S."/>
            <person name="Bowen H."/>
            <person name="Vavikolanu K."/>
            <person name="Mehta A."/>
            <person name="Aluvathingal J."/>
            <person name="Nadendla S."/>
            <person name="Lowell S."/>
            <person name="Myers T."/>
            <person name="Yan Y."/>
            <person name="Sichtig H."/>
        </authorList>
    </citation>
    <scope>NUCLEOTIDE SEQUENCE [LARGE SCALE GENOMIC DNA]</scope>
    <source>
        <strain evidence="23 24">FDAARGOS_911</strain>
    </source>
</reference>
<evidence type="ECO:0000259" key="21">
    <source>
        <dbReference type="Pfam" id="PF03447"/>
    </source>
</evidence>
<dbReference type="InterPro" id="IPR016204">
    <property type="entry name" value="HDH"/>
</dbReference>
<dbReference type="SUPFAM" id="SSF55347">
    <property type="entry name" value="Glyceraldehyde-3-phosphate dehydrogenase-like, C-terminal domain"/>
    <property type="match status" value="1"/>
</dbReference>
<comment type="similarity">
    <text evidence="4 19">Belongs to the homoserine dehydrogenase family.</text>
</comment>
<evidence type="ECO:0000256" key="12">
    <source>
        <dbReference type="ARBA" id="ARBA00023027"/>
    </source>
</evidence>
<evidence type="ECO:0000256" key="6">
    <source>
        <dbReference type="ARBA" id="ARBA00013376"/>
    </source>
</evidence>
<sequence length="426" mass="46228">MVSKKIAILGLGTVGQGVFRVLRDHQAKITSQLHHALEVKKIFVRSPEKVTEEFSSQAEIVTDYQEIIADPDIDIVVEVMGGIDFAKQCIEGALQAGKAVVTANKDLICEHGASLSQLAEAKELDLRFEAAVAGGIPILNTLRNSFAGDEVTEILGILNGTSNFIISEMTENGSSYQEALAKAQKLGFAEADPSADVDGLDAGRKAVILAKMGFGISLNLDDVMIKGISDLNAVDIEVARNLGYVIKSLAVLNRQGENFACEVQSFLLENSHPLAMVKQEMNAVYTKSKAGGEMMFYGPGAGELPTGVAVVSDIIQVAKNQENDDYQVFANYRLDEKVHLSAQANYPYYYRLAIQDQSQGLKTLLDLLNQEGISINHLGNYQEGMLYILTSPGSYSSHQAIAKQLDSAQGVKLLASYPIFKEEKED</sequence>
<protein>
    <recommendedName>
        <fullName evidence="6 18">Homoserine dehydrogenase</fullName>
        <ecNumber evidence="5 18">1.1.1.3</ecNumber>
    </recommendedName>
</protein>
<dbReference type="NCBIfam" id="NF004976">
    <property type="entry name" value="PRK06349.1"/>
    <property type="match status" value="1"/>
</dbReference>
<evidence type="ECO:0000313" key="22">
    <source>
        <dbReference type="EMBL" id="MCY3053086.1"/>
    </source>
</evidence>
<comment type="pathway">
    <text evidence="3 18">Amino-acid biosynthesis; L-methionine biosynthesis via de novo pathway; L-homoserine from L-aspartate: step 3/3.</text>
</comment>
<evidence type="ECO:0000256" key="7">
    <source>
        <dbReference type="ARBA" id="ARBA00022605"/>
    </source>
</evidence>
<dbReference type="SUPFAM" id="SSF51735">
    <property type="entry name" value="NAD(P)-binding Rossmann-fold domains"/>
    <property type="match status" value="1"/>
</dbReference>
<dbReference type="InterPro" id="IPR036291">
    <property type="entry name" value="NAD(P)-bd_dom_sf"/>
</dbReference>
<feature type="active site" description="Proton donor" evidence="16">
    <location>
        <position position="205"/>
    </location>
</feature>
<dbReference type="OrthoDB" id="9808167at2"/>
<keyword evidence="8 18" id="KW-0791">Threonine biosynthesis</keyword>
<proteinExistence type="inferred from homology"/>
<dbReference type="InterPro" id="IPR019811">
    <property type="entry name" value="HDH_CS"/>
</dbReference>
<feature type="domain" description="Homoserine dehydrogenase catalytic" evidence="20">
    <location>
        <begin position="137"/>
        <end position="315"/>
    </location>
</feature>
<evidence type="ECO:0000256" key="9">
    <source>
        <dbReference type="ARBA" id="ARBA00022723"/>
    </source>
</evidence>
<evidence type="ECO:0000256" key="5">
    <source>
        <dbReference type="ARBA" id="ARBA00013213"/>
    </source>
</evidence>
<reference evidence="22" key="2">
    <citation type="submission" date="2022-09" db="EMBL/GenBank/DDBJ databases">
        <title>Aerococcus urinae taxonomy study.</title>
        <authorList>
            <person name="Christensen J."/>
            <person name="Senneby E."/>
        </authorList>
    </citation>
    <scope>NUCLEOTIDE SEQUENCE</scope>
    <source>
        <strain evidence="22">NLD-066-U95</strain>
    </source>
</reference>
<evidence type="ECO:0000256" key="4">
    <source>
        <dbReference type="ARBA" id="ARBA00006753"/>
    </source>
</evidence>
<evidence type="ECO:0000256" key="16">
    <source>
        <dbReference type="PIRSR" id="PIRSR000098-1"/>
    </source>
</evidence>
<evidence type="ECO:0000256" key="2">
    <source>
        <dbReference type="ARBA" id="ARBA00005056"/>
    </source>
</evidence>
<dbReference type="Proteomes" id="UP001069145">
    <property type="component" value="Unassembled WGS sequence"/>
</dbReference>
<keyword evidence="14 18" id="KW-0486">Methionine biosynthesis</keyword>
<gene>
    <name evidence="23" type="ORF">I6G68_07310</name>
    <name evidence="22" type="ORF">ODY43_03700</name>
</gene>
<keyword evidence="9" id="KW-0479">Metal-binding</keyword>
<comment type="pathway">
    <text evidence="2 18">Amino-acid biosynthesis; L-threonine biosynthesis; L-threonine from L-aspartate: step 3/5.</text>
</comment>
<dbReference type="GO" id="GO:0009088">
    <property type="term" value="P:threonine biosynthetic process"/>
    <property type="evidence" value="ECO:0007669"/>
    <property type="project" value="UniProtKB-UniPathway"/>
</dbReference>
<accession>A0A0X8FDT7</accession>
<dbReference type="EC" id="1.1.1.3" evidence="5 18"/>
<dbReference type="GO" id="GO:0009086">
    <property type="term" value="P:methionine biosynthetic process"/>
    <property type="evidence" value="ECO:0007669"/>
    <property type="project" value="UniProtKB-KW"/>
</dbReference>
<dbReference type="Gene3D" id="3.30.70.260">
    <property type="match status" value="1"/>
</dbReference>
<evidence type="ECO:0000313" key="24">
    <source>
        <dbReference type="Proteomes" id="UP000594771"/>
    </source>
</evidence>
<name>A0A0X8FDT7_9LACT</name>
<evidence type="ECO:0000313" key="23">
    <source>
        <dbReference type="EMBL" id="QPS01167.1"/>
    </source>
</evidence>
<dbReference type="Gene3D" id="3.30.360.10">
    <property type="entry name" value="Dihydrodipicolinate Reductase, domain 2"/>
    <property type="match status" value="1"/>
</dbReference>
<dbReference type="FunFam" id="3.40.50.720:FF:000062">
    <property type="entry name" value="Homoserine dehydrogenase"/>
    <property type="match status" value="1"/>
</dbReference>
<keyword evidence="10 17" id="KW-0521">NADP</keyword>
<dbReference type="PROSITE" id="PS01042">
    <property type="entry name" value="HOMOSER_DHGENASE"/>
    <property type="match status" value="1"/>
</dbReference>
<dbReference type="InterPro" id="IPR001342">
    <property type="entry name" value="HDH_cat"/>
</dbReference>
<dbReference type="UniPathway" id="UPA00051">
    <property type="reaction ID" value="UER00465"/>
</dbReference>
<dbReference type="PIRSF" id="PIRSF000098">
    <property type="entry name" value="Homoser_dehydrog"/>
    <property type="match status" value="1"/>
</dbReference>
<dbReference type="GO" id="GO:0004412">
    <property type="term" value="F:homoserine dehydrogenase activity"/>
    <property type="evidence" value="ECO:0007669"/>
    <property type="project" value="UniProtKB-EC"/>
</dbReference>
<feature type="domain" description="Aspartate/homoserine dehydrogenase NAD-binding" evidence="21">
    <location>
        <begin position="10"/>
        <end position="129"/>
    </location>
</feature>
<dbReference type="GO" id="GO:0050661">
    <property type="term" value="F:NADP binding"/>
    <property type="evidence" value="ECO:0007669"/>
    <property type="project" value="InterPro"/>
</dbReference>
<dbReference type="Proteomes" id="UP000594771">
    <property type="component" value="Chromosome"/>
</dbReference>
<dbReference type="InterPro" id="IPR005106">
    <property type="entry name" value="Asp/hSer_DH_NAD-bd"/>
</dbReference>
<dbReference type="EMBL" id="JAOTML010000003">
    <property type="protein sequence ID" value="MCY3053086.1"/>
    <property type="molecule type" value="Genomic_DNA"/>
</dbReference>
<comment type="catalytic activity">
    <reaction evidence="15">
        <text>L-homoserine + NADP(+) = L-aspartate 4-semialdehyde + NADPH + H(+)</text>
        <dbReference type="Rhea" id="RHEA:15761"/>
        <dbReference type="ChEBI" id="CHEBI:15378"/>
        <dbReference type="ChEBI" id="CHEBI:57476"/>
        <dbReference type="ChEBI" id="CHEBI:57783"/>
        <dbReference type="ChEBI" id="CHEBI:58349"/>
        <dbReference type="ChEBI" id="CHEBI:537519"/>
        <dbReference type="EC" id="1.1.1.3"/>
    </reaction>
    <physiologicalReaction direction="right-to-left" evidence="15">
        <dbReference type="Rhea" id="RHEA:15763"/>
    </physiologicalReaction>
</comment>
<evidence type="ECO:0000256" key="19">
    <source>
        <dbReference type="RuleBase" id="RU004171"/>
    </source>
</evidence>
<dbReference type="GO" id="GO:0046872">
    <property type="term" value="F:metal ion binding"/>
    <property type="evidence" value="ECO:0007669"/>
    <property type="project" value="UniProtKB-KW"/>
</dbReference>
<feature type="binding site" evidence="17">
    <location>
        <position position="105"/>
    </location>
    <ligand>
        <name>NADPH</name>
        <dbReference type="ChEBI" id="CHEBI:57783"/>
    </ligand>
</feature>
<evidence type="ECO:0000256" key="17">
    <source>
        <dbReference type="PIRSR" id="PIRSR000098-2"/>
    </source>
</evidence>
<evidence type="ECO:0000256" key="18">
    <source>
        <dbReference type="RuleBase" id="RU000579"/>
    </source>
</evidence>
<keyword evidence="25" id="KW-1185">Reference proteome</keyword>
<keyword evidence="11 18" id="KW-0560">Oxidoreductase</keyword>
<dbReference type="GeneID" id="35767533"/>